<organism evidence="2 3">
    <name type="scientific">Kineosporia mesophila</name>
    <dbReference type="NCBI Taxonomy" id="566012"/>
    <lineage>
        <taxon>Bacteria</taxon>
        <taxon>Bacillati</taxon>
        <taxon>Actinomycetota</taxon>
        <taxon>Actinomycetes</taxon>
        <taxon>Kineosporiales</taxon>
        <taxon>Kineosporiaceae</taxon>
        <taxon>Kineosporia</taxon>
    </lineage>
</organism>
<dbReference type="Proteomes" id="UP001501074">
    <property type="component" value="Unassembled WGS sequence"/>
</dbReference>
<evidence type="ECO:0000313" key="2">
    <source>
        <dbReference type="EMBL" id="GAA3612030.1"/>
    </source>
</evidence>
<dbReference type="Gene3D" id="2.60.120.260">
    <property type="entry name" value="Galactose-binding domain-like"/>
    <property type="match status" value="1"/>
</dbReference>
<name>A0ABP6ZJR5_9ACTN</name>
<protein>
    <submittedName>
        <fullName evidence="2">Uncharacterized protein</fullName>
    </submittedName>
</protein>
<evidence type="ECO:0000313" key="3">
    <source>
        <dbReference type="Proteomes" id="UP001501074"/>
    </source>
</evidence>
<evidence type="ECO:0000256" key="1">
    <source>
        <dbReference type="SAM" id="MobiDB-lite"/>
    </source>
</evidence>
<comment type="caution">
    <text evidence="2">The sequence shown here is derived from an EMBL/GenBank/DDBJ whole genome shotgun (WGS) entry which is preliminary data.</text>
</comment>
<feature type="region of interest" description="Disordered" evidence="1">
    <location>
        <begin position="50"/>
        <end position="69"/>
    </location>
</feature>
<proteinExistence type="predicted"/>
<sequence length="226" mass="24446">MASRTRPVSTHWWGIGLLSLLVAASSFAVPRVLPAKEPMKDEVALPSVSATVSPSASPSMTPSMTPTVVPTTAMMTPTAAPATASPRPTTTKPRPKPTFQALTINPWAKANETSGIAVIACPTCASGKRVQYLGQGHYVIVRLKNLRVGGRRTMTVIYTCACDPEERELDIMVNSDPVRTFSVKGARSWDTPARFSTKIDLVKGDNVIRFFNQNDPAPDLDQILIR</sequence>
<dbReference type="InterPro" id="IPR008979">
    <property type="entry name" value="Galactose-bd-like_sf"/>
</dbReference>
<dbReference type="SUPFAM" id="SSF49785">
    <property type="entry name" value="Galactose-binding domain-like"/>
    <property type="match status" value="1"/>
</dbReference>
<feature type="region of interest" description="Disordered" evidence="1">
    <location>
        <begin position="78"/>
        <end position="97"/>
    </location>
</feature>
<dbReference type="RefSeq" id="WP_231482124.1">
    <property type="nucleotide sequence ID" value="NZ_BAAAZO010000004.1"/>
</dbReference>
<feature type="compositionally biased region" description="Low complexity" evidence="1">
    <location>
        <begin position="78"/>
        <end position="92"/>
    </location>
</feature>
<accession>A0ABP6ZJR5</accession>
<gene>
    <name evidence="2" type="ORF">GCM10022223_30160</name>
</gene>
<dbReference type="EMBL" id="BAAAZO010000004">
    <property type="protein sequence ID" value="GAA3612030.1"/>
    <property type="molecule type" value="Genomic_DNA"/>
</dbReference>
<keyword evidence="3" id="KW-1185">Reference proteome</keyword>
<reference evidence="3" key="1">
    <citation type="journal article" date="2019" name="Int. J. Syst. Evol. Microbiol.">
        <title>The Global Catalogue of Microorganisms (GCM) 10K type strain sequencing project: providing services to taxonomists for standard genome sequencing and annotation.</title>
        <authorList>
            <consortium name="The Broad Institute Genomics Platform"/>
            <consortium name="The Broad Institute Genome Sequencing Center for Infectious Disease"/>
            <person name="Wu L."/>
            <person name="Ma J."/>
        </authorList>
    </citation>
    <scope>NUCLEOTIDE SEQUENCE [LARGE SCALE GENOMIC DNA]</scope>
    <source>
        <strain evidence="3">JCM 16902</strain>
    </source>
</reference>